<comment type="catalytic activity">
    <reaction evidence="8">
        <text>L-seryl-[protein] + ATP = O-phospho-L-seryl-[protein] + ADP + H(+)</text>
        <dbReference type="Rhea" id="RHEA:17989"/>
        <dbReference type="Rhea" id="RHEA-COMP:9863"/>
        <dbReference type="Rhea" id="RHEA-COMP:11604"/>
        <dbReference type="ChEBI" id="CHEBI:15378"/>
        <dbReference type="ChEBI" id="CHEBI:29999"/>
        <dbReference type="ChEBI" id="CHEBI:30616"/>
        <dbReference type="ChEBI" id="CHEBI:83421"/>
        <dbReference type="ChEBI" id="CHEBI:456216"/>
        <dbReference type="EC" id="2.7.11.1"/>
    </reaction>
</comment>
<evidence type="ECO:0000256" key="7">
    <source>
        <dbReference type="ARBA" id="ARBA00047899"/>
    </source>
</evidence>
<dbReference type="SMART" id="SM00220">
    <property type="entry name" value="S_TKc"/>
    <property type="match status" value="1"/>
</dbReference>
<dbReference type="AlphaFoldDB" id="A0AAD4EBP2"/>
<dbReference type="Gene3D" id="1.10.510.10">
    <property type="entry name" value="Transferase(Phosphotransferase) domain 1"/>
    <property type="match status" value="1"/>
</dbReference>
<keyword evidence="4" id="KW-0547">Nucleotide-binding</keyword>
<sequence>MTTSARVNFYAVLGNELCYISVSANSRIAHIFEYLKSRYLETHQVLKRISYKQCKFYKFKNPVIILDDVLDDADIVQQCLDEQNWTEVLPDRSLKVLGSELRNDHVYLVIKLPQLEEEAIQNVLKKDEELFRHLQVTVAKLQSWTARDVEHNLDGGTWLTDSQGRPDSIADIEDRLARARTYAVPNNDPPSYADSPRLLSGSTRSITPITPARFIPFPDATSDLENASSYKALFDNIFLPAVPTEDHPVDVKDTREFAAFFSVLRSYHQDCALLVNDSSSSQKASNFTVHFISPPFFSHRSGHFKYREQTPWEFPIFLNTRDNRNAWCKFSPASDCMVSSTSFLCPFMICQVVSQRSESDRFRMLVQGIALARLGQCFMSRGEKFFVVAIYLRETLTAERYIVTQPGADRKVFIVQKNFDLTKADEAVAFLREMYNLAQELDDLAGKIDPKNKTRLNDIKVAAFEVISLTSQAQHNKTPRTTLASVFEENREASGVQDDLGVFDADDIQGILKKMDYQILFIVFGHPFLALVSNIEDDSQQGYLKFVKEGQKEIEILRYLTGIESPSNHTISPVQIWSVQGGDVISMPMAGSHLTSLSNAGAHLWPVAEQLFEAVDFMHQHGVAHLDLKPPNILLPADGGRLSIIDFNRSVRVKGTETMFRGIVGTIGYLAPEVAAGQGLYSAIRADLWSCGKTLDELCSMCSPSRDRNALLEIARELMNEDPRQRPMMSDVLKRLAYYKVDANTRTSFSSVAPPTALVTPEVHA</sequence>
<comment type="catalytic activity">
    <reaction evidence="7">
        <text>L-threonyl-[protein] + ATP = O-phospho-L-threonyl-[protein] + ADP + H(+)</text>
        <dbReference type="Rhea" id="RHEA:46608"/>
        <dbReference type="Rhea" id="RHEA-COMP:11060"/>
        <dbReference type="Rhea" id="RHEA-COMP:11605"/>
        <dbReference type="ChEBI" id="CHEBI:15378"/>
        <dbReference type="ChEBI" id="CHEBI:30013"/>
        <dbReference type="ChEBI" id="CHEBI:30616"/>
        <dbReference type="ChEBI" id="CHEBI:61977"/>
        <dbReference type="ChEBI" id="CHEBI:456216"/>
        <dbReference type="EC" id="2.7.11.1"/>
    </reaction>
</comment>
<dbReference type="EC" id="2.7.11.1" evidence="1"/>
<evidence type="ECO:0000256" key="3">
    <source>
        <dbReference type="ARBA" id="ARBA00022679"/>
    </source>
</evidence>
<accession>A0AAD4EBP2</accession>
<keyword evidence="6" id="KW-0067">ATP-binding</keyword>
<evidence type="ECO:0000256" key="1">
    <source>
        <dbReference type="ARBA" id="ARBA00012513"/>
    </source>
</evidence>
<comment type="caution">
    <text evidence="10">The sequence shown here is derived from an EMBL/GenBank/DDBJ whole genome shotgun (WGS) entry which is preliminary data.</text>
</comment>
<feature type="domain" description="Protein kinase" evidence="9">
    <location>
        <begin position="453"/>
        <end position="765"/>
    </location>
</feature>
<evidence type="ECO:0000313" key="10">
    <source>
        <dbReference type="EMBL" id="KAG1903325.1"/>
    </source>
</evidence>
<dbReference type="InterPro" id="IPR011009">
    <property type="entry name" value="Kinase-like_dom_sf"/>
</dbReference>
<dbReference type="Pfam" id="PF00069">
    <property type="entry name" value="Pkinase"/>
    <property type="match status" value="1"/>
</dbReference>
<reference evidence="10" key="1">
    <citation type="journal article" date="2020" name="New Phytol.">
        <title>Comparative genomics reveals dynamic genome evolution in host specialist ectomycorrhizal fungi.</title>
        <authorList>
            <person name="Lofgren L.A."/>
            <person name="Nguyen N.H."/>
            <person name="Vilgalys R."/>
            <person name="Ruytinx J."/>
            <person name="Liao H.L."/>
            <person name="Branco S."/>
            <person name="Kuo A."/>
            <person name="LaButti K."/>
            <person name="Lipzen A."/>
            <person name="Andreopoulos W."/>
            <person name="Pangilinan J."/>
            <person name="Riley R."/>
            <person name="Hundley H."/>
            <person name="Na H."/>
            <person name="Barry K."/>
            <person name="Grigoriev I.V."/>
            <person name="Stajich J.E."/>
            <person name="Kennedy P.G."/>
        </authorList>
    </citation>
    <scope>NUCLEOTIDE SEQUENCE</scope>
    <source>
        <strain evidence="10">FC203</strain>
    </source>
</reference>
<evidence type="ECO:0000256" key="6">
    <source>
        <dbReference type="ARBA" id="ARBA00022840"/>
    </source>
</evidence>
<evidence type="ECO:0000256" key="4">
    <source>
        <dbReference type="ARBA" id="ARBA00022741"/>
    </source>
</evidence>
<evidence type="ECO:0000256" key="8">
    <source>
        <dbReference type="ARBA" id="ARBA00048679"/>
    </source>
</evidence>
<gene>
    <name evidence="10" type="ORF">F5891DRAFT_1018784</name>
</gene>
<proteinExistence type="predicted"/>
<name>A0AAD4EBP2_9AGAM</name>
<dbReference type="GO" id="GO:0004674">
    <property type="term" value="F:protein serine/threonine kinase activity"/>
    <property type="evidence" value="ECO:0007669"/>
    <property type="project" value="UniProtKB-KW"/>
</dbReference>
<dbReference type="SUPFAM" id="SSF56112">
    <property type="entry name" value="Protein kinase-like (PK-like)"/>
    <property type="match status" value="1"/>
</dbReference>
<dbReference type="GeneID" id="64655349"/>
<organism evidence="10 11">
    <name type="scientific">Suillus fuscotomentosus</name>
    <dbReference type="NCBI Taxonomy" id="1912939"/>
    <lineage>
        <taxon>Eukaryota</taxon>
        <taxon>Fungi</taxon>
        <taxon>Dikarya</taxon>
        <taxon>Basidiomycota</taxon>
        <taxon>Agaricomycotina</taxon>
        <taxon>Agaricomycetes</taxon>
        <taxon>Agaricomycetidae</taxon>
        <taxon>Boletales</taxon>
        <taxon>Suillineae</taxon>
        <taxon>Suillaceae</taxon>
        <taxon>Suillus</taxon>
    </lineage>
</organism>
<dbReference type="GO" id="GO:0007165">
    <property type="term" value="P:signal transduction"/>
    <property type="evidence" value="ECO:0007669"/>
    <property type="project" value="TreeGrafter"/>
</dbReference>
<keyword evidence="11" id="KW-1185">Reference proteome</keyword>
<dbReference type="PANTHER" id="PTHR43895">
    <property type="entry name" value="CALCIUM/CALMODULIN-DEPENDENT PROTEIN KINASE KINASE-RELATED"/>
    <property type="match status" value="1"/>
</dbReference>
<keyword evidence="3" id="KW-0808">Transferase</keyword>
<dbReference type="Proteomes" id="UP001195769">
    <property type="component" value="Unassembled WGS sequence"/>
</dbReference>
<dbReference type="GO" id="GO:0005524">
    <property type="term" value="F:ATP binding"/>
    <property type="evidence" value="ECO:0007669"/>
    <property type="project" value="UniProtKB-KW"/>
</dbReference>
<dbReference type="EMBL" id="JABBWK010000013">
    <property type="protein sequence ID" value="KAG1903325.1"/>
    <property type="molecule type" value="Genomic_DNA"/>
</dbReference>
<dbReference type="PROSITE" id="PS00108">
    <property type="entry name" value="PROTEIN_KINASE_ST"/>
    <property type="match status" value="1"/>
</dbReference>
<evidence type="ECO:0000256" key="2">
    <source>
        <dbReference type="ARBA" id="ARBA00022527"/>
    </source>
</evidence>
<keyword evidence="5" id="KW-0418">Kinase</keyword>
<evidence type="ECO:0000313" key="11">
    <source>
        <dbReference type="Proteomes" id="UP001195769"/>
    </source>
</evidence>
<evidence type="ECO:0000256" key="5">
    <source>
        <dbReference type="ARBA" id="ARBA00022777"/>
    </source>
</evidence>
<dbReference type="PROSITE" id="PS50011">
    <property type="entry name" value="PROTEIN_KINASE_DOM"/>
    <property type="match status" value="1"/>
</dbReference>
<protein>
    <recommendedName>
        <fullName evidence="1">non-specific serine/threonine protein kinase</fullName>
        <ecNumber evidence="1">2.7.11.1</ecNumber>
    </recommendedName>
</protein>
<dbReference type="PANTHER" id="PTHR43895:SF32">
    <property type="entry name" value="SERINE_THREONINE-PROTEIN KINASE CHK1"/>
    <property type="match status" value="1"/>
</dbReference>
<dbReference type="InterPro" id="IPR000719">
    <property type="entry name" value="Prot_kinase_dom"/>
</dbReference>
<dbReference type="InterPro" id="IPR008271">
    <property type="entry name" value="Ser/Thr_kinase_AS"/>
</dbReference>
<dbReference type="RefSeq" id="XP_041228900.1">
    <property type="nucleotide sequence ID" value="XM_041361051.1"/>
</dbReference>
<keyword evidence="2" id="KW-0723">Serine/threonine-protein kinase</keyword>
<evidence type="ECO:0000259" key="9">
    <source>
        <dbReference type="PROSITE" id="PS50011"/>
    </source>
</evidence>